<dbReference type="InterPro" id="IPR000073">
    <property type="entry name" value="AB_hydrolase_1"/>
</dbReference>
<protein>
    <submittedName>
        <fullName evidence="3">Uncharacterized protein</fullName>
    </submittedName>
</protein>
<dbReference type="PANTHER" id="PTHR43433">
    <property type="entry name" value="HYDROLASE, ALPHA/BETA FOLD FAMILY PROTEIN"/>
    <property type="match status" value="1"/>
</dbReference>
<accession>A0A0F8ZPV3</accession>
<dbReference type="InterPro" id="IPR050471">
    <property type="entry name" value="AB_hydrolase"/>
</dbReference>
<proteinExistence type="predicted"/>
<dbReference type="SUPFAM" id="SSF53474">
    <property type="entry name" value="alpha/beta-Hydrolases"/>
    <property type="match status" value="1"/>
</dbReference>
<gene>
    <name evidence="3" type="ORF">LCGC14_2747060</name>
</gene>
<dbReference type="PRINTS" id="PR00111">
    <property type="entry name" value="ABHYDROLASE"/>
</dbReference>
<evidence type="ECO:0000259" key="2">
    <source>
        <dbReference type="Pfam" id="PF08386"/>
    </source>
</evidence>
<name>A0A0F8ZPV3_9ZZZZ</name>
<dbReference type="InterPro" id="IPR000639">
    <property type="entry name" value="Epox_hydrolase-like"/>
</dbReference>
<feature type="non-terminal residue" evidence="3">
    <location>
        <position position="1"/>
    </location>
</feature>
<organism evidence="3">
    <name type="scientific">marine sediment metagenome</name>
    <dbReference type="NCBI Taxonomy" id="412755"/>
    <lineage>
        <taxon>unclassified sequences</taxon>
        <taxon>metagenomes</taxon>
        <taxon>ecological metagenomes</taxon>
    </lineage>
</organism>
<dbReference type="Gene3D" id="3.40.50.1820">
    <property type="entry name" value="alpha/beta hydrolase"/>
    <property type="match status" value="1"/>
</dbReference>
<reference evidence="3" key="1">
    <citation type="journal article" date="2015" name="Nature">
        <title>Complex archaea that bridge the gap between prokaryotes and eukaryotes.</title>
        <authorList>
            <person name="Spang A."/>
            <person name="Saw J.H."/>
            <person name="Jorgensen S.L."/>
            <person name="Zaremba-Niedzwiedzka K."/>
            <person name="Martijn J."/>
            <person name="Lind A.E."/>
            <person name="van Eijk R."/>
            <person name="Schleper C."/>
            <person name="Guy L."/>
            <person name="Ettema T.J."/>
        </authorList>
    </citation>
    <scope>NUCLEOTIDE SEQUENCE</scope>
</reference>
<dbReference type="PANTHER" id="PTHR43433:SF4">
    <property type="entry name" value="NON-HEME CHLOROPEROXIDASE-RELATED"/>
    <property type="match status" value="1"/>
</dbReference>
<dbReference type="EMBL" id="LAZR01050130">
    <property type="protein sequence ID" value="KKK88050.1"/>
    <property type="molecule type" value="Genomic_DNA"/>
</dbReference>
<evidence type="ECO:0000259" key="1">
    <source>
        <dbReference type="Pfam" id="PF00561"/>
    </source>
</evidence>
<dbReference type="InterPro" id="IPR013595">
    <property type="entry name" value="Pept_S33_TAP-like_C"/>
</dbReference>
<dbReference type="AlphaFoldDB" id="A0A0F8ZPV3"/>
<feature type="domain" description="Peptidase S33 tripeptidyl aminopeptidase-like C-terminal" evidence="2">
    <location>
        <begin position="180"/>
        <end position="240"/>
    </location>
</feature>
<dbReference type="GO" id="GO:0003824">
    <property type="term" value="F:catalytic activity"/>
    <property type="evidence" value="ECO:0007669"/>
    <property type="project" value="InterPro"/>
</dbReference>
<comment type="caution">
    <text evidence="3">The sequence shown here is derived from an EMBL/GenBank/DDBJ whole genome shotgun (WGS) entry which is preliminary data.</text>
</comment>
<sequence>VLLHGYPLSGALFERMRDTLDDSHRVITIDHRGYGKSTTEAPVEDVTTYAEDALAVIEELGIENAAIGGMSMGGPIVFEMYRQNPDIFSQMLLIDTNHMPANKIEAGIWEGAEATLKEKEDVSAIIPFLMPNMLTGETRTETAPAQVDYLTEAMKQASVDGAIGGAKVLANRPDSSETLGSVDVPVLVLVGRADPVYPVELSQKMADAAPQGEIAIIDGASHAAVFEQPEASAQAILDFLK</sequence>
<dbReference type="Pfam" id="PF08386">
    <property type="entry name" value="Abhydrolase_4"/>
    <property type="match status" value="1"/>
</dbReference>
<feature type="domain" description="AB hydrolase-1" evidence="1">
    <location>
        <begin position="1"/>
        <end position="102"/>
    </location>
</feature>
<dbReference type="PRINTS" id="PR00412">
    <property type="entry name" value="EPOXHYDRLASE"/>
</dbReference>
<dbReference type="InterPro" id="IPR029058">
    <property type="entry name" value="AB_hydrolase_fold"/>
</dbReference>
<dbReference type="Pfam" id="PF00561">
    <property type="entry name" value="Abhydrolase_1"/>
    <property type="match status" value="1"/>
</dbReference>
<evidence type="ECO:0000313" key="3">
    <source>
        <dbReference type="EMBL" id="KKK88050.1"/>
    </source>
</evidence>